<dbReference type="InterPro" id="IPR009057">
    <property type="entry name" value="Homeodomain-like_sf"/>
</dbReference>
<keyword evidence="1 2" id="KW-0238">DNA-binding</keyword>
<dbReference type="InterPro" id="IPR050109">
    <property type="entry name" value="HTH-type_TetR-like_transc_reg"/>
</dbReference>
<keyword evidence="5" id="KW-1185">Reference proteome</keyword>
<evidence type="ECO:0000256" key="1">
    <source>
        <dbReference type="ARBA" id="ARBA00023125"/>
    </source>
</evidence>
<dbReference type="InterPro" id="IPR001647">
    <property type="entry name" value="HTH_TetR"/>
</dbReference>
<organism evidence="4 5">
    <name type="scientific">Pseudarthrobacter chlorophenolicus (strain ATCC 700700 / DSM 12829 / CIP 107037 / JCM 12360 / KCTC 9906 / NCIMB 13794 / A6)</name>
    <name type="common">Arthrobacter chlorophenolicus</name>
    <dbReference type="NCBI Taxonomy" id="452863"/>
    <lineage>
        <taxon>Bacteria</taxon>
        <taxon>Bacillati</taxon>
        <taxon>Actinomycetota</taxon>
        <taxon>Actinomycetes</taxon>
        <taxon>Micrococcales</taxon>
        <taxon>Micrococcaceae</taxon>
        <taxon>Pseudarthrobacter</taxon>
    </lineage>
</organism>
<dbReference type="OrthoDB" id="4542210at2"/>
<dbReference type="eggNOG" id="COG1309">
    <property type="taxonomic scope" value="Bacteria"/>
</dbReference>
<dbReference type="PROSITE" id="PS50977">
    <property type="entry name" value="HTH_TETR_2"/>
    <property type="match status" value="1"/>
</dbReference>
<feature type="domain" description="HTH tetR-type" evidence="3">
    <location>
        <begin position="44"/>
        <end position="104"/>
    </location>
</feature>
<reference evidence="4" key="1">
    <citation type="submission" date="2009-01" db="EMBL/GenBank/DDBJ databases">
        <title>Complete sequence of chromosome of Arthrobacter chlorophenolicus A6.</title>
        <authorList>
            <consortium name="US DOE Joint Genome Institute"/>
            <person name="Lucas S."/>
            <person name="Copeland A."/>
            <person name="Lapidus A."/>
            <person name="Glavina del Rio T."/>
            <person name="Tice H."/>
            <person name="Bruce D."/>
            <person name="Goodwin L."/>
            <person name="Pitluck S."/>
            <person name="Goltsman E."/>
            <person name="Clum A."/>
            <person name="Larimer F."/>
            <person name="Land M."/>
            <person name="Hauser L."/>
            <person name="Kyrpides N."/>
            <person name="Mikhailova N."/>
            <person name="Jansson J."/>
            <person name="Richardson P."/>
        </authorList>
    </citation>
    <scope>NUCLEOTIDE SEQUENCE [LARGE SCALE GENOMIC DNA]</scope>
    <source>
        <strain evidence="4">A6</strain>
    </source>
</reference>
<evidence type="ECO:0000313" key="4">
    <source>
        <dbReference type="EMBL" id="ACL41762.1"/>
    </source>
</evidence>
<name>B8H7V9_PSECP</name>
<dbReference type="Gene3D" id="1.10.357.10">
    <property type="entry name" value="Tetracycline Repressor, domain 2"/>
    <property type="match status" value="1"/>
</dbReference>
<feature type="DNA-binding region" description="H-T-H motif" evidence="2">
    <location>
        <begin position="67"/>
        <end position="86"/>
    </location>
</feature>
<evidence type="ECO:0000259" key="3">
    <source>
        <dbReference type="PROSITE" id="PS50977"/>
    </source>
</evidence>
<dbReference type="AlphaFoldDB" id="B8H7V9"/>
<dbReference type="Proteomes" id="UP000002505">
    <property type="component" value="Chromosome"/>
</dbReference>
<dbReference type="GO" id="GO:0000976">
    <property type="term" value="F:transcription cis-regulatory region binding"/>
    <property type="evidence" value="ECO:0007669"/>
    <property type="project" value="TreeGrafter"/>
</dbReference>
<dbReference type="HOGENOM" id="CLU_069356_17_2_11"/>
<dbReference type="Pfam" id="PF00440">
    <property type="entry name" value="TetR_N"/>
    <property type="match status" value="1"/>
</dbReference>
<dbReference type="SUPFAM" id="SSF46689">
    <property type="entry name" value="Homeodomain-like"/>
    <property type="match status" value="1"/>
</dbReference>
<dbReference type="PANTHER" id="PTHR30055">
    <property type="entry name" value="HTH-TYPE TRANSCRIPTIONAL REGULATOR RUTR"/>
    <property type="match status" value="1"/>
</dbReference>
<evidence type="ECO:0000256" key="2">
    <source>
        <dbReference type="PROSITE-ProRule" id="PRU00335"/>
    </source>
</evidence>
<gene>
    <name evidence="4" type="ordered locus">Achl_3809</name>
</gene>
<dbReference type="EMBL" id="CP001341">
    <property type="protein sequence ID" value="ACL41762.1"/>
    <property type="molecule type" value="Genomic_DNA"/>
</dbReference>
<protein>
    <submittedName>
        <fullName evidence="4">Transcriptional regulator, TetR family</fullName>
    </submittedName>
</protein>
<dbReference type="PANTHER" id="PTHR30055:SF209">
    <property type="entry name" value="POSSIBLE TRANSCRIPTIONAL REGULATORY PROTEIN (PROBABLY TETR-FAMILY)"/>
    <property type="match status" value="1"/>
</dbReference>
<dbReference type="PRINTS" id="PR00455">
    <property type="entry name" value="HTHTETR"/>
</dbReference>
<dbReference type="GO" id="GO:0003700">
    <property type="term" value="F:DNA-binding transcription factor activity"/>
    <property type="evidence" value="ECO:0007669"/>
    <property type="project" value="TreeGrafter"/>
</dbReference>
<dbReference type="KEGG" id="ach:Achl_3809"/>
<accession>B8H7V9</accession>
<sequence length="224" mass="24442">MRCLHQTKRTIVRLLFPGSKLSAVTSIPLRPEPTPAAAERSDAARNRERLLLAARELIADCGIEGLTMDRLAERAGVGKGTVFRRFGSRAGLMLTLLNDSEADFQARFMFGPPPLGPGAPGLERLIAFGAERIAYVVEFGDLVLAAENASRGRFEVPAAALWLRHIEVLLRDEGFDADPWLMAGSLSAALDPERLLDLVRRHGVPPGRLVDSWRDLVTRVVAAA</sequence>
<dbReference type="STRING" id="452863.Achl_3809"/>
<evidence type="ECO:0000313" key="5">
    <source>
        <dbReference type="Proteomes" id="UP000002505"/>
    </source>
</evidence>
<proteinExistence type="predicted"/>